<dbReference type="OrthoDB" id="2559672at2"/>
<keyword evidence="2" id="KW-0238">DNA-binding</keyword>
<dbReference type="AlphaFoldDB" id="A0A2G5P8H8"/>
<protein>
    <submittedName>
        <fullName evidence="5">AraC family transcriptional regulator</fullName>
    </submittedName>
</protein>
<organism evidence="5 6">
    <name type="scientific">Mycolicibacterium brumae</name>
    <dbReference type="NCBI Taxonomy" id="85968"/>
    <lineage>
        <taxon>Bacteria</taxon>
        <taxon>Bacillati</taxon>
        <taxon>Actinomycetota</taxon>
        <taxon>Actinomycetes</taxon>
        <taxon>Mycobacteriales</taxon>
        <taxon>Mycobacteriaceae</taxon>
        <taxon>Mycolicibacterium</taxon>
    </lineage>
</organism>
<evidence type="ECO:0000313" key="6">
    <source>
        <dbReference type="Proteomes" id="UP000230551"/>
    </source>
</evidence>
<evidence type="ECO:0000313" key="5">
    <source>
        <dbReference type="EMBL" id="PIB74586.1"/>
    </source>
</evidence>
<name>A0A2G5P8H8_9MYCO</name>
<dbReference type="SUPFAM" id="SSF46689">
    <property type="entry name" value="Homeodomain-like"/>
    <property type="match status" value="1"/>
</dbReference>
<dbReference type="InterPro" id="IPR009057">
    <property type="entry name" value="Homeodomain-like_sf"/>
</dbReference>
<dbReference type="GO" id="GO:0043565">
    <property type="term" value="F:sequence-specific DNA binding"/>
    <property type="evidence" value="ECO:0007669"/>
    <property type="project" value="InterPro"/>
</dbReference>
<evidence type="ECO:0000256" key="3">
    <source>
        <dbReference type="ARBA" id="ARBA00023163"/>
    </source>
</evidence>
<dbReference type="PANTHER" id="PTHR46796">
    <property type="entry name" value="HTH-TYPE TRANSCRIPTIONAL ACTIVATOR RHAS-RELATED"/>
    <property type="match status" value="1"/>
</dbReference>
<comment type="caution">
    <text evidence="5">The sequence shown here is derived from an EMBL/GenBank/DDBJ whole genome shotgun (WGS) entry which is preliminary data.</text>
</comment>
<dbReference type="Gene3D" id="1.10.10.60">
    <property type="entry name" value="Homeodomain-like"/>
    <property type="match status" value="1"/>
</dbReference>
<accession>A0A2G5P8H8</accession>
<sequence length="257" mass="27384">MRSAVGYQVTGAAPGTHLGIPSPTVTLVVDLGPGLDLEGPGLAGRTRFRVCLGGLHHEPYRIVHDGSQIGVQLELTPDGVRSLFGLPVAELSSQAVELADLAPEFSRELIDRVSLAAVADRASQARQTVARHLGHDDDRRRGAQPDAAAAWRRIVETGGRISVTELTERSGWSTRYLTTRFTAEYGMGPKQAARLVRFDGALTALRGGAPAADVAARHGYADQAHLSRDVRAFLGMSPSEFLTQLAGEFTPATASVR</sequence>
<keyword evidence="3" id="KW-0804">Transcription</keyword>
<dbReference type="STRING" id="85968.GCA_900073015_00725"/>
<dbReference type="Pfam" id="PF12833">
    <property type="entry name" value="HTH_18"/>
    <property type="match status" value="1"/>
</dbReference>
<dbReference type="EMBL" id="PDCN02000016">
    <property type="protein sequence ID" value="PIB74586.1"/>
    <property type="molecule type" value="Genomic_DNA"/>
</dbReference>
<proteinExistence type="predicted"/>
<dbReference type="InterPro" id="IPR050204">
    <property type="entry name" value="AraC_XylS_family_regulators"/>
</dbReference>
<keyword evidence="1" id="KW-0805">Transcription regulation</keyword>
<evidence type="ECO:0000256" key="2">
    <source>
        <dbReference type="ARBA" id="ARBA00023125"/>
    </source>
</evidence>
<dbReference type="PROSITE" id="PS01124">
    <property type="entry name" value="HTH_ARAC_FAMILY_2"/>
    <property type="match status" value="1"/>
</dbReference>
<dbReference type="Proteomes" id="UP000230551">
    <property type="component" value="Unassembled WGS sequence"/>
</dbReference>
<evidence type="ECO:0000259" key="4">
    <source>
        <dbReference type="PROSITE" id="PS01124"/>
    </source>
</evidence>
<dbReference type="GO" id="GO:0003700">
    <property type="term" value="F:DNA-binding transcription factor activity"/>
    <property type="evidence" value="ECO:0007669"/>
    <property type="project" value="InterPro"/>
</dbReference>
<dbReference type="SMART" id="SM00342">
    <property type="entry name" value="HTH_ARAC"/>
    <property type="match status" value="1"/>
</dbReference>
<keyword evidence="6" id="KW-1185">Reference proteome</keyword>
<evidence type="ECO:0000256" key="1">
    <source>
        <dbReference type="ARBA" id="ARBA00023015"/>
    </source>
</evidence>
<gene>
    <name evidence="5" type="ORF">CQY22_012635</name>
</gene>
<reference evidence="5 6" key="1">
    <citation type="journal article" date="2017" name="Infect. Genet. Evol.">
        <title>The new phylogeny of the genus Mycobacterium: The old and the news.</title>
        <authorList>
            <person name="Tortoli E."/>
            <person name="Fedrizzi T."/>
            <person name="Meehan C.J."/>
            <person name="Trovato A."/>
            <person name="Grottola A."/>
            <person name="Giacobazzi E."/>
            <person name="Serpini G.F."/>
            <person name="Tagliazucchi S."/>
            <person name="Fabio A."/>
            <person name="Bettua C."/>
            <person name="Bertorelli R."/>
            <person name="Frascaro F."/>
            <person name="De Sanctis V."/>
            <person name="Pecorari M."/>
            <person name="Jousson O."/>
            <person name="Segata N."/>
            <person name="Cirillo D.M."/>
        </authorList>
    </citation>
    <scope>NUCLEOTIDE SEQUENCE [LARGE SCALE GENOMIC DNA]</scope>
    <source>
        <strain evidence="5 6">CIP1034565</strain>
    </source>
</reference>
<dbReference type="PANTHER" id="PTHR46796:SF15">
    <property type="entry name" value="BLL1074 PROTEIN"/>
    <property type="match status" value="1"/>
</dbReference>
<dbReference type="InterPro" id="IPR018060">
    <property type="entry name" value="HTH_AraC"/>
</dbReference>
<feature type="domain" description="HTH araC/xylS-type" evidence="4">
    <location>
        <begin position="160"/>
        <end position="244"/>
    </location>
</feature>